<keyword evidence="2" id="KW-1185">Reference proteome</keyword>
<proteinExistence type="predicted"/>
<accession>A0A168P9A4</accession>
<dbReference type="RefSeq" id="WP_068649410.1">
    <property type="nucleotide sequence ID" value="NZ_CP043611.1"/>
</dbReference>
<organism evidence="1 2">
    <name type="scientific">Paenibacillus antarcticus</name>
    <dbReference type="NCBI Taxonomy" id="253703"/>
    <lineage>
        <taxon>Bacteria</taxon>
        <taxon>Bacillati</taxon>
        <taxon>Bacillota</taxon>
        <taxon>Bacilli</taxon>
        <taxon>Bacillales</taxon>
        <taxon>Paenibacillaceae</taxon>
        <taxon>Paenibacillus</taxon>
    </lineage>
</organism>
<gene>
    <name evidence="1" type="ORF">PBAT_10930</name>
</gene>
<sequence>MRVIEYNRITLFEEVWNEPMTKVAGKYGVSNQDIKVQLEKLNVPTPSPGYWLQLRLGKVIDKPCLPEYTGADTSVVSYDDGFFNRIRKLNKKMDFSHFRSCDYINNDIEEYCSILVVPDKLENPHLLIQEILAKKKLEKKKFRRSYIKTSDEQFGRALIILDTILKTVEQWEGTIKITESAINVIIEKVEVKFEINENTKRIEHIKTAKELLDAEKGRYSWIPEYDYVYSGELTLFIDTWHAPRQKWNDTPKRKIESIIGEIIGVIFITADNIKKFNEYHDKQERIREEKRIAKYELQKLKEHELNKTSELEEKAQDHKSAKIIREFIEEMIRSNLAANNEEKQSLQAYIAWAKEKADWLDPLTAGEDRIFGYKHADWLNKIFASENDS</sequence>
<dbReference type="AlphaFoldDB" id="A0A168P9A4"/>
<dbReference type="Proteomes" id="UP000077355">
    <property type="component" value="Unassembled WGS sequence"/>
</dbReference>
<name>A0A168P9A4_9BACL</name>
<reference evidence="1 2" key="1">
    <citation type="submission" date="2016-03" db="EMBL/GenBank/DDBJ databases">
        <title>Draft genome sequence of Paenibacillus antarcticus CECT 5836.</title>
        <authorList>
            <person name="Shin S.-K."/>
            <person name="Yi H."/>
        </authorList>
    </citation>
    <scope>NUCLEOTIDE SEQUENCE [LARGE SCALE GENOMIC DNA]</scope>
    <source>
        <strain evidence="1 2">CECT 5836</strain>
    </source>
</reference>
<protein>
    <submittedName>
        <fullName evidence="1">Uncharacterized protein</fullName>
    </submittedName>
</protein>
<evidence type="ECO:0000313" key="1">
    <source>
        <dbReference type="EMBL" id="OAB46525.1"/>
    </source>
</evidence>
<dbReference type="OrthoDB" id="9777694at2"/>
<dbReference type="EMBL" id="LVJI01000015">
    <property type="protein sequence ID" value="OAB46525.1"/>
    <property type="molecule type" value="Genomic_DNA"/>
</dbReference>
<comment type="caution">
    <text evidence="1">The sequence shown here is derived from an EMBL/GenBank/DDBJ whole genome shotgun (WGS) entry which is preliminary data.</text>
</comment>
<evidence type="ECO:0000313" key="2">
    <source>
        <dbReference type="Proteomes" id="UP000077355"/>
    </source>
</evidence>